<evidence type="ECO:0000313" key="3">
    <source>
        <dbReference type="Proteomes" id="UP000269721"/>
    </source>
</evidence>
<gene>
    <name evidence="2" type="ORF">BDK51DRAFT_49774</name>
</gene>
<keyword evidence="3" id="KW-1185">Reference proteome</keyword>
<accession>A0A4P9WQ00</accession>
<dbReference type="EMBL" id="KZ994444">
    <property type="protein sequence ID" value="RKO92916.1"/>
    <property type="molecule type" value="Genomic_DNA"/>
</dbReference>
<proteinExistence type="predicted"/>
<evidence type="ECO:0000313" key="2">
    <source>
        <dbReference type="EMBL" id="RKO92916.1"/>
    </source>
</evidence>
<feature type="region of interest" description="Disordered" evidence="1">
    <location>
        <begin position="1"/>
        <end position="35"/>
    </location>
</feature>
<evidence type="ECO:0000256" key="1">
    <source>
        <dbReference type="SAM" id="MobiDB-lite"/>
    </source>
</evidence>
<dbReference type="AlphaFoldDB" id="A0A4P9WQ00"/>
<reference evidence="3" key="1">
    <citation type="journal article" date="2018" name="Nat. Microbiol.">
        <title>Leveraging single-cell genomics to expand the fungal tree of life.</title>
        <authorList>
            <person name="Ahrendt S.R."/>
            <person name="Quandt C.A."/>
            <person name="Ciobanu D."/>
            <person name="Clum A."/>
            <person name="Salamov A."/>
            <person name="Andreopoulos B."/>
            <person name="Cheng J.F."/>
            <person name="Woyke T."/>
            <person name="Pelin A."/>
            <person name="Henrissat B."/>
            <person name="Reynolds N.K."/>
            <person name="Benny G.L."/>
            <person name="Smith M.E."/>
            <person name="James T.Y."/>
            <person name="Grigoriev I.V."/>
        </authorList>
    </citation>
    <scope>NUCLEOTIDE SEQUENCE [LARGE SCALE GENOMIC DNA]</scope>
</reference>
<organism evidence="2 3">
    <name type="scientific">Blyttiomyces helicus</name>
    <dbReference type="NCBI Taxonomy" id="388810"/>
    <lineage>
        <taxon>Eukaryota</taxon>
        <taxon>Fungi</taxon>
        <taxon>Fungi incertae sedis</taxon>
        <taxon>Chytridiomycota</taxon>
        <taxon>Chytridiomycota incertae sedis</taxon>
        <taxon>Chytridiomycetes</taxon>
        <taxon>Chytridiomycetes incertae sedis</taxon>
        <taxon>Blyttiomyces</taxon>
    </lineage>
</organism>
<protein>
    <submittedName>
        <fullName evidence="2">Uncharacterized protein</fullName>
    </submittedName>
</protein>
<sequence>MLATEAHPLLVPTGTDLNPESSPPFALASPHPHAPTSVKPDFCELPIVPKEEQFPFLRRKTSMTIFSHLRDEISDGPSEYSPQGGPIECPLRSSARRQTLGSRTNIIMLETKSEQGISAKSGPSPRKPTSLMVNSGQLVPVPLSFGVRVSSIECDPPGQLGNVVVPRILLIRDRLRCQRPSTAHLPHQAQSPFGFGVRGTSPATAEDDPPISSHIERTSANPFLAPASWPPRIQPLSGALPRVRLIRIGWSVGETRRFDIPVPGTDEPDADPLPFPCARTRNIDRKARPKRPLSPPANRLEEAPASPRPYPAHRVPSTAPAAHPLPHGRRSRCVLGAGEVLPARFESHRRGRGGQGRVSPDYVRDCDKRAARWA</sequence>
<feature type="region of interest" description="Disordered" evidence="1">
    <location>
        <begin position="261"/>
        <end position="330"/>
    </location>
</feature>
<dbReference type="Proteomes" id="UP000269721">
    <property type="component" value="Unassembled WGS sequence"/>
</dbReference>
<name>A0A4P9WQ00_9FUNG</name>